<dbReference type="InterPro" id="IPR013783">
    <property type="entry name" value="Ig-like_fold"/>
</dbReference>
<feature type="chain" id="PRO_5045966768" evidence="1">
    <location>
        <begin position="20"/>
        <end position="172"/>
    </location>
</feature>
<name>A0ABV8QW01_9BACT</name>
<dbReference type="Gene3D" id="2.60.40.10">
    <property type="entry name" value="Immunoglobulins"/>
    <property type="match status" value="1"/>
</dbReference>
<organism evidence="2 3">
    <name type="scientific">Ferruginibacter yonginensis</name>
    <dbReference type="NCBI Taxonomy" id="1310416"/>
    <lineage>
        <taxon>Bacteria</taxon>
        <taxon>Pseudomonadati</taxon>
        <taxon>Bacteroidota</taxon>
        <taxon>Chitinophagia</taxon>
        <taxon>Chitinophagales</taxon>
        <taxon>Chitinophagaceae</taxon>
        <taxon>Ferruginibacter</taxon>
    </lineage>
</organism>
<keyword evidence="3" id="KW-1185">Reference proteome</keyword>
<dbReference type="Pfam" id="PF07610">
    <property type="entry name" value="DUF1573"/>
    <property type="match status" value="1"/>
</dbReference>
<reference evidence="3" key="1">
    <citation type="journal article" date="2019" name="Int. J. Syst. Evol. Microbiol.">
        <title>The Global Catalogue of Microorganisms (GCM) 10K type strain sequencing project: providing services to taxonomists for standard genome sequencing and annotation.</title>
        <authorList>
            <consortium name="The Broad Institute Genomics Platform"/>
            <consortium name="The Broad Institute Genome Sequencing Center for Infectious Disease"/>
            <person name="Wu L."/>
            <person name="Ma J."/>
        </authorList>
    </citation>
    <scope>NUCLEOTIDE SEQUENCE [LARGE SCALE GENOMIC DNA]</scope>
    <source>
        <strain evidence="3">CECT 8289</strain>
    </source>
</reference>
<dbReference type="PANTHER" id="PTHR37833">
    <property type="entry name" value="LIPOPROTEIN-RELATED"/>
    <property type="match status" value="1"/>
</dbReference>
<evidence type="ECO:0000256" key="1">
    <source>
        <dbReference type="SAM" id="SignalP"/>
    </source>
</evidence>
<keyword evidence="1" id="KW-0732">Signal</keyword>
<dbReference type="PANTHER" id="PTHR37833:SF1">
    <property type="entry name" value="SIGNAL PEPTIDE PROTEIN"/>
    <property type="match status" value="1"/>
</dbReference>
<accession>A0ABV8QW01</accession>
<dbReference type="RefSeq" id="WP_379710895.1">
    <property type="nucleotide sequence ID" value="NZ_JBHSCZ010000004.1"/>
</dbReference>
<dbReference type="Proteomes" id="UP001595907">
    <property type="component" value="Unassembled WGS sequence"/>
</dbReference>
<protein>
    <submittedName>
        <fullName evidence="2">DUF1573 domain-containing protein</fullName>
    </submittedName>
</protein>
<evidence type="ECO:0000313" key="2">
    <source>
        <dbReference type="EMBL" id="MFC4263830.1"/>
    </source>
</evidence>
<comment type="caution">
    <text evidence="2">The sequence shown here is derived from an EMBL/GenBank/DDBJ whole genome shotgun (WGS) entry which is preliminary data.</text>
</comment>
<gene>
    <name evidence="2" type="ORF">ACFOWM_13115</name>
</gene>
<sequence length="172" mass="17783">MKKLFFALSAVVLSSAAFAQVKSDDVAKITNEVIDFGKIPQGVPAVATFIVTNIGTKDLIIEQATPTCGCTIGDFTKEPIKPGKTGKITATFNAAGLGPIDKHMNVKFAGTDDTKSIGFKGEVLTAEEYAKLKGTTTAPAAAAPVATPIKAANKTTKTTKKVKATKPAKVAA</sequence>
<proteinExistence type="predicted"/>
<dbReference type="EMBL" id="JBHSCZ010000004">
    <property type="protein sequence ID" value="MFC4263830.1"/>
    <property type="molecule type" value="Genomic_DNA"/>
</dbReference>
<evidence type="ECO:0000313" key="3">
    <source>
        <dbReference type="Proteomes" id="UP001595907"/>
    </source>
</evidence>
<dbReference type="InterPro" id="IPR011467">
    <property type="entry name" value="DUF1573"/>
</dbReference>
<feature type="signal peptide" evidence="1">
    <location>
        <begin position="1"/>
        <end position="19"/>
    </location>
</feature>